<feature type="compositionally biased region" description="Low complexity" evidence="1">
    <location>
        <begin position="235"/>
        <end position="245"/>
    </location>
</feature>
<feature type="domain" description="DUF1618" evidence="2">
    <location>
        <begin position="262"/>
        <end position="360"/>
    </location>
</feature>
<organism evidence="3 4">
    <name type="scientific">Leersia perrieri</name>
    <dbReference type="NCBI Taxonomy" id="77586"/>
    <lineage>
        <taxon>Eukaryota</taxon>
        <taxon>Viridiplantae</taxon>
        <taxon>Streptophyta</taxon>
        <taxon>Embryophyta</taxon>
        <taxon>Tracheophyta</taxon>
        <taxon>Spermatophyta</taxon>
        <taxon>Magnoliopsida</taxon>
        <taxon>Liliopsida</taxon>
        <taxon>Poales</taxon>
        <taxon>Poaceae</taxon>
        <taxon>BOP clade</taxon>
        <taxon>Oryzoideae</taxon>
        <taxon>Oryzeae</taxon>
        <taxon>Oryzinae</taxon>
        <taxon>Leersia</taxon>
    </lineage>
</organism>
<name>A0A0D9XPJ3_9ORYZ</name>
<evidence type="ECO:0000313" key="4">
    <source>
        <dbReference type="Proteomes" id="UP000032180"/>
    </source>
</evidence>
<evidence type="ECO:0000259" key="2">
    <source>
        <dbReference type="Pfam" id="PF07762"/>
    </source>
</evidence>
<proteinExistence type="predicted"/>
<reference evidence="3 4" key="1">
    <citation type="submission" date="2012-08" db="EMBL/GenBank/DDBJ databases">
        <title>Oryza genome evolution.</title>
        <authorList>
            <person name="Wing R.A."/>
        </authorList>
    </citation>
    <scope>NUCLEOTIDE SEQUENCE</scope>
</reference>
<feature type="region of interest" description="Disordered" evidence="1">
    <location>
        <begin position="421"/>
        <end position="442"/>
    </location>
</feature>
<accession>A0A0D9XPJ3</accession>
<dbReference type="Gramene" id="LPERR11G03910.1">
    <property type="protein sequence ID" value="LPERR11G03910.1"/>
    <property type="gene ID" value="LPERR11G03910"/>
</dbReference>
<sequence length="537" mass="59146">MESQTPPPPSSDTPASTAGDIHRRWVILLRNGECEVAADDNSHLDDKTAHAAASHTSTGHPIRVSAILATPPSVSRLRYHTAPTNRSINLQIIAAHGDSVLIQIDSESIHSRLVRAIDHFVYKAGAGGAAPSLSTPPPYWLTEEDLKKNGWTQGVPRNRRLSSNSTGILRRVEDDELVVADRKAATAEAAEILLLRSGEWSVKRAPITFHDLTSWKPPPSSPPATGCSAGSIYTSASSSPTCSTKSPRRGTCRSRGTPRGRRRRRHVVVCVTGGDTLKFVDVSPRCCCGSLGVTTKCAHSRNAYVITTWTLTINDDDMAWVMDAMVDATELWALDAYRDAALPRVPLLFPVVSMDDAHLITFFLGEEIKSVKTVWVAIVVDMRSKTIRSITRYPEGSIYYSDVGKLLPSRISCYFDNNNPRHRSSNNSNNLQQQISPKPHTTDDQQLLQLSSSSKVVVCDPKEMFMALEEIPGLAREDLLKAYSILARDDGSRLFRFLFGLPVSLRKDWLLMEIKNSELFTCSICSTCKGGLQHVEN</sequence>
<feature type="region of interest" description="Disordered" evidence="1">
    <location>
        <begin position="235"/>
        <end position="260"/>
    </location>
</feature>
<protein>
    <recommendedName>
        <fullName evidence="2">DUF1618 domain-containing protein</fullName>
    </recommendedName>
</protein>
<dbReference type="PANTHER" id="PTHR33074:SF76">
    <property type="entry name" value="OS11G0569701 PROTEIN"/>
    <property type="match status" value="1"/>
</dbReference>
<dbReference type="eggNOG" id="ENOG502R7NY">
    <property type="taxonomic scope" value="Eukaryota"/>
</dbReference>
<reference evidence="4" key="2">
    <citation type="submission" date="2013-12" db="EMBL/GenBank/DDBJ databases">
        <authorList>
            <person name="Yu Y."/>
            <person name="Lee S."/>
            <person name="de Baynast K."/>
            <person name="Wissotski M."/>
            <person name="Liu L."/>
            <person name="Talag J."/>
            <person name="Goicoechea J."/>
            <person name="Angelova A."/>
            <person name="Jetty R."/>
            <person name="Kudrna D."/>
            <person name="Golser W."/>
            <person name="Rivera L."/>
            <person name="Zhang J."/>
            <person name="Wing R."/>
        </authorList>
    </citation>
    <scope>NUCLEOTIDE SEQUENCE</scope>
</reference>
<dbReference type="EnsemblPlants" id="LPERR11G03910.1">
    <property type="protein sequence ID" value="LPERR11G03910.1"/>
    <property type="gene ID" value="LPERR11G03910"/>
</dbReference>
<keyword evidence="4" id="KW-1185">Reference proteome</keyword>
<dbReference type="InterPro" id="IPR011676">
    <property type="entry name" value="DUF1618"/>
</dbReference>
<evidence type="ECO:0000313" key="3">
    <source>
        <dbReference type="EnsemblPlants" id="LPERR11G03910.1"/>
    </source>
</evidence>
<dbReference type="AlphaFoldDB" id="A0A0D9XPJ3"/>
<dbReference type="PANTHER" id="PTHR33074">
    <property type="entry name" value="EXPRESSED PROTEIN-RELATED"/>
    <property type="match status" value="1"/>
</dbReference>
<evidence type="ECO:0000256" key="1">
    <source>
        <dbReference type="SAM" id="MobiDB-lite"/>
    </source>
</evidence>
<dbReference type="HOGENOM" id="CLU_019112_4_0_1"/>
<reference evidence="3" key="3">
    <citation type="submission" date="2015-04" db="UniProtKB">
        <authorList>
            <consortium name="EnsemblPlants"/>
        </authorList>
    </citation>
    <scope>IDENTIFICATION</scope>
</reference>
<dbReference type="Proteomes" id="UP000032180">
    <property type="component" value="Chromosome 11"/>
</dbReference>
<dbReference type="Pfam" id="PF07762">
    <property type="entry name" value="DUF1618"/>
    <property type="match status" value="1"/>
</dbReference>
<feature type="compositionally biased region" description="Basic residues" evidence="1">
    <location>
        <begin position="246"/>
        <end position="260"/>
    </location>
</feature>